<dbReference type="OrthoDB" id="7063626at2"/>
<sequence>MDSGIVYVKSYKEGLDVVDFLKEVYRHPEFSNFLVTRFDAINARNYFREYIVENGISSLFNFSLTCDAVMHGGIHVDEIADIVLEFVKKLNGVKDLFIIDPYFYSDDPDCVALFGKMMSALSEQLSSVTFFTNGSKASKRSPMHSVLKAVAPKISIKDVVTDEFHDRFWIDAANSVGIVMGTSLNGIGKKIALIDHLSKFDASEIAKLACQLIKPAE</sequence>
<gene>
    <name evidence="1" type="ORF">SAMN05192548_1001303</name>
</gene>
<dbReference type="RefSeq" id="WP_073426881.1">
    <property type="nucleotide sequence ID" value="NZ_CADFGY010000003.1"/>
</dbReference>
<evidence type="ECO:0000313" key="1">
    <source>
        <dbReference type="EMBL" id="SHJ39945.1"/>
    </source>
</evidence>
<name>A0A1M6IZR1_9BURK</name>
<protein>
    <submittedName>
        <fullName evidence="1">Uncharacterized protein</fullName>
    </submittedName>
</protein>
<reference evidence="1 2" key="1">
    <citation type="submission" date="2016-11" db="EMBL/GenBank/DDBJ databases">
        <authorList>
            <person name="Jaros S."/>
            <person name="Januszkiewicz K."/>
            <person name="Wedrychowicz H."/>
        </authorList>
    </citation>
    <scope>NUCLEOTIDE SEQUENCE [LARGE SCALE GENOMIC DNA]</scope>
    <source>
        <strain evidence="1 2">LMG 20594</strain>
    </source>
</reference>
<dbReference type="EMBL" id="FRAB01000001">
    <property type="protein sequence ID" value="SHJ39945.1"/>
    <property type="molecule type" value="Genomic_DNA"/>
</dbReference>
<dbReference type="Proteomes" id="UP000184395">
    <property type="component" value="Unassembled WGS sequence"/>
</dbReference>
<dbReference type="AlphaFoldDB" id="A0A1M6IZR1"/>
<organism evidence="1 2">
    <name type="scientific">Paraburkholderia terricola</name>
    <dbReference type="NCBI Taxonomy" id="169427"/>
    <lineage>
        <taxon>Bacteria</taxon>
        <taxon>Pseudomonadati</taxon>
        <taxon>Pseudomonadota</taxon>
        <taxon>Betaproteobacteria</taxon>
        <taxon>Burkholderiales</taxon>
        <taxon>Burkholderiaceae</taxon>
        <taxon>Paraburkholderia</taxon>
    </lineage>
</organism>
<accession>A0A1M6IZR1</accession>
<proteinExistence type="predicted"/>
<evidence type="ECO:0000313" key="2">
    <source>
        <dbReference type="Proteomes" id="UP000184395"/>
    </source>
</evidence>